<gene>
    <name evidence="2" type="ORF">SDC9_131804</name>
</gene>
<dbReference type="EMBL" id="VSSQ01033203">
    <property type="protein sequence ID" value="MPM84728.1"/>
    <property type="molecule type" value="Genomic_DNA"/>
</dbReference>
<organism evidence="2">
    <name type="scientific">bioreactor metagenome</name>
    <dbReference type="NCBI Taxonomy" id="1076179"/>
    <lineage>
        <taxon>unclassified sequences</taxon>
        <taxon>metagenomes</taxon>
        <taxon>ecological metagenomes</taxon>
    </lineage>
</organism>
<protein>
    <recommendedName>
        <fullName evidence="1">HemN C-terminal domain-containing protein</fullName>
    </recommendedName>
</protein>
<evidence type="ECO:0000259" key="1">
    <source>
        <dbReference type="Pfam" id="PF06969"/>
    </source>
</evidence>
<name>A0A645D6P1_9ZZZZ</name>
<proteinExistence type="predicted"/>
<dbReference type="Pfam" id="PF06969">
    <property type="entry name" value="HemN_C"/>
    <property type="match status" value="1"/>
</dbReference>
<evidence type="ECO:0000313" key="2">
    <source>
        <dbReference type="EMBL" id="MPM84728.1"/>
    </source>
</evidence>
<accession>A0A645D6P1</accession>
<feature type="domain" description="HemN C-terminal" evidence="1">
    <location>
        <begin position="15"/>
        <end position="78"/>
    </location>
</feature>
<dbReference type="InterPro" id="IPR058240">
    <property type="entry name" value="rSAM_sf"/>
</dbReference>
<comment type="caution">
    <text evidence="2">The sequence shown here is derived from an EMBL/GenBank/DDBJ whole genome shotgun (WGS) entry which is preliminary data.</text>
</comment>
<dbReference type="AlphaFoldDB" id="A0A645D6P1"/>
<dbReference type="InterPro" id="IPR010723">
    <property type="entry name" value="HemN_C"/>
</dbReference>
<sequence>MKQGILPIETQQRVPAAEEMFECVMLGLRMLKGIDRAAFTGRFGQDICKAYPEAVEALVALGWAMLTPATFRLTDAGLDMENSALLYFMED</sequence>
<reference evidence="2" key="1">
    <citation type="submission" date="2019-08" db="EMBL/GenBank/DDBJ databases">
        <authorList>
            <person name="Kucharzyk K."/>
            <person name="Murdoch R.W."/>
            <person name="Higgins S."/>
            <person name="Loffler F."/>
        </authorList>
    </citation>
    <scope>NUCLEOTIDE SEQUENCE</scope>
</reference>
<dbReference type="SUPFAM" id="SSF102114">
    <property type="entry name" value="Radical SAM enzymes"/>
    <property type="match status" value="1"/>
</dbReference>